<comment type="caution">
    <text evidence="2">The sequence shown here is derived from an EMBL/GenBank/DDBJ whole genome shotgun (WGS) entry which is preliminary data.</text>
</comment>
<protein>
    <recommendedName>
        <fullName evidence="4">KEOPS complex subunit Pcc1</fullName>
    </recommendedName>
</protein>
<dbReference type="AlphaFoldDB" id="A0A830FDK6"/>
<reference evidence="2 3" key="1">
    <citation type="journal article" date="2019" name="Int. J. Syst. Evol. Microbiol.">
        <title>The Global Catalogue of Microorganisms (GCM) 10K type strain sequencing project: providing services to taxonomists for standard genome sequencing and annotation.</title>
        <authorList>
            <consortium name="The Broad Institute Genomics Platform"/>
            <consortium name="The Broad Institute Genome Sequencing Center for Infectious Disease"/>
            <person name="Wu L."/>
            <person name="Ma J."/>
        </authorList>
    </citation>
    <scope>NUCLEOTIDE SEQUENCE [LARGE SCALE GENOMIC DNA]</scope>
    <source>
        <strain evidence="2 3">JCM 19585</strain>
    </source>
</reference>
<evidence type="ECO:0000313" key="2">
    <source>
        <dbReference type="EMBL" id="GGL43185.1"/>
    </source>
</evidence>
<evidence type="ECO:0008006" key="4">
    <source>
        <dbReference type="Google" id="ProtNLM"/>
    </source>
</evidence>
<dbReference type="EMBL" id="BMPF01000006">
    <property type="protein sequence ID" value="GGL43185.1"/>
    <property type="molecule type" value="Genomic_DNA"/>
</dbReference>
<feature type="compositionally biased region" description="Basic and acidic residues" evidence="1">
    <location>
        <begin position="10"/>
        <end position="24"/>
    </location>
</feature>
<accession>A0A830FDK6</accession>
<gene>
    <name evidence="2" type="ORF">GCM10009037_28320</name>
</gene>
<name>A0A830FDK6_9EURY</name>
<feature type="region of interest" description="Disordered" evidence="1">
    <location>
        <begin position="1"/>
        <end position="36"/>
    </location>
</feature>
<dbReference type="RefSeq" id="WP_188884337.1">
    <property type="nucleotide sequence ID" value="NZ_BMPF01000006.1"/>
</dbReference>
<keyword evidence="3" id="KW-1185">Reference proteome</keyword>
<dbReference type="OrthoDB" id="107316at2157"/>
<dbReference type="Proteomes" id="UP000628840">
    <property type="component" value="Unassembled WGS sequence"/>
</dbReference>
<organism evidence="2 3">
    <name type="scientific">Halarchaeum grantii</name>
    <dbReference type="NCBI Taxonomy" id="1193105"/>
    <lineage>
        <taxon>Archaea</taxon>
        <taxon>Methanobacteriati</taxon>
        <taxon>Methanobacteriota</taxon>
        <taxon>Stenosarchaea group</taxon>
        <taxon>Halobacteria</taxon>
        <taxon>Halobacteriales</taxon>
        <taxon>Halobacteriaceae</taxon>
    </lineage>
</organism>
<evidence type="ECO:0000256" key="1">
    <source>
        <dbReference type="SAM" id="MobiDB-lite"/>
    </source>
</evidence>
<sequence length="89" mass="9525">MSADTGGDADAPRRATVRTEHDDPALVAASVRPDNTESMRTEVADGAVVTTIERDDTGGLRATTDDYVVNVTVAEELAQLAERHTTRNQ</sequence>
<dbReference type="NCBIfam" id="NF011470">
    <property type="entry name" value="PRK14887.1"/>
    <property type="match status" value="1"/>
</dbReference>
<proteinExistence type="predicted"/>
<evidence type="ECO:0000313" key="3">
    <source>
        <dbReference type="Proteomes" id="UP000628840"/>
    </source>
</evidence>